<feature type="signal peptide" evidence="1">
    <location>
        <begin position="1"/>
        <end position="21"/>
    </location>
</feature>
<dbReference type="EMBL" id="AMKT01000044">
    <property type="protein sequence ID" value="OXG20635.1"/>
    <property type="molecule type" value="Genomic_DNA"/>
</dbReference>
<comment type="caution">
    <text evidence="2">The sequence shown here is derived from an EMBL/GenBank/DDBJ whole genome shotgun (WGS) entry which is preliminary data.</text>
</comment>
<dbReference type="Proteomes" id="UP000199727">
    <property type="component" value="Unassembled WGS sequence"/>
</dbReference>
<proteinExistence type="predicted"/>
<name>A0A854QCK2_CRYNE</name>
<reference evidence="2 3" key="1">
    <citation type="submission" date="2017-06" db="EMBL/GenBank/DDBJ databases">
        <title>Global population genomics of the pathogenic fungus Cryptococcus neoformans var. grubii.</title>
        <authorList>
            <person name="Cuomo C."/>
            <person name="Litvintseva A."/>
            <person name="Chen Y."/>
            <person name="Young S."/>
            <person name="Zeng Q."/>
            <person name="Chapman S."/>
            <person name="Gujja S."/>
            <person name="Saif S."/>
            <person name="Birren B."/>
        </authorList>
    </citation>
    <scope>NUCLEOTIDE SEQUENCE [LARGE SCALE GENOMIC DNA]</scope>
    <source>
        <strain evidence="2 3">Tu259-1</strain>
    </source>
</reference>
<keyword evidence="1" id="KW-0732">Signal</keyword>
<evidence type="ECO:0000313" key="3">
    <source>
        <dbReference type="Proteomes" id="UP000199727"/>
    </source>
</evidence>
<dbReference type="OrthoDB" id="2560477at2759"/>
<accession>A0A854QCK2</accession>
<evidence type="ECO:0000313" key="2">
    <source>
        <dbReference type="EMBL" id="OXG20635.1"/>
    </source>
</evidence>
<protein>
    <submittedName>
        <fullName evidence="2">Uncharacterized protein</fullName>
    </submittedName>
</protein>
<dbReference type="AlphaFoldDB" id="A0A854QCK2"/>
<evidence type="ECO:0000256" key="1">
    <source>
        <dbReference type="SAM" id="SignalP"/>
    </source>
</evidence>
<sequence length="214" mass="23440">MFNKLFPIALLPLAFSAPAKRSSETLNCVQFQYGGPFTSFGSGGFIHLYSNVTSFDSSTQHTDYNETRLGLSEDGTIENCGECRTTELFGFEVCQNDQRKGFDGLGNEPSGFYGHVTYTNVSPDIQCLTATKSPYEGASLKLADCQYDYDSAATSGQYFEMTVTDGVYHAHLIDEGSNFYGPTPELNNNAPLVLYNVVGPNTTFTSFGFKAPEF</sequence>
<gene>
    <name evidence="2" type="ORF">C361_03609</name>
</gene>
<organism evidence="2 3">
    <name type="scientific">Cryptococcus neoformans Tu259-1</name>
    <dbReference type="NCBI Taxonomy" id="1230072"/>
    <lineage>
        <taxon>Eukaryota</taxon>
        <taxon>Fungi</taxon>
        <taxon>Dikarya</taxon>
        <taxon>Basidiomycota</taxon>
        <taxon>Agaricomycotina</taxon>
        <taxon>Tremellomycetes</taxon>
        <taxon>Tremellales</taxon>
        <taxon>Cryptococcaceae</taxon>
        <taxon>Cryptococcus</taxon>
        <taxon>Cryptococcus neoformans species complex</taxon>
    </lineage>
</organism>
<feature type="chain" id="PRO_5032838399" evidence="1">
    <location>
        <begin position="22"/>
        <end position="214"/>
    </location>
</feature>